<gene>
    <name evidence="1" type="ORF">HPB50_007300</name>
</gene>
<evidence type="ECO:0000313" key="1">
    <source>
        <dbReference type="EMBL" id="KAH6922002.1"/>
    </source>
</evidence>
<evidence type="ECO:0000313" key="2">
    <source>
        <dbReference type="Proteomes" id="UP000821845"/>
    </source>
</evidence>
<name>A0ACB7RJP0_HYAAI</name>
<dbReference type="Proteomes" id="UP000821845">
    <property type="component" value="Chromosome 9"/>
</dbReference>
<organism evidence="1 2">
    <name type="scientific">Hyalomma asiaticum</name>
    <name type="common">Tick</name>
    <dbReference type="NCBI Taxonomy" id="266040"/>
    <lineage>
        <taxon>Eukaryota</taxon>
        <taxon>Metazoa</taxon>
        <taxon>Ecdysozoa</taxon>
        <taxon>Arthropoda</taxon>
        <taxon>Chelicerata</taxon>
        <taxon>Arachnida</taxon>
        <taxon>Acari</taxon>
        <taxon>Parasitiformes</taxon>
        <taxon>Ixodida</taxon>
        <taxon>Ixodoidea</taxon>
        <taxon>Ixodidae</taxon>
        <taxon>Hyalomminae</taxon>
        <taxon>Hyalomma</taxon>
    </lineage>
</organism>
<keyword evidence="2" id="KW-1185">Reference proteome</keyword>
<proteinExistence type="predicted"/>
<comment type="caution">
    <text evidence="1">The sequence shown here is derived from an EMBL/GenBank/DDBJ whole genome shotgun (WGS) entry which is preliminary data.</text>
</comment>
<protein>
    <submittedName>
        <fullName evidence="1">Uncharacterized protein</fullName>
    </submittedName>
</protein>
<reference evidence="1" key="1">
    <citation type="submission" date="2020-05" db="EMBL/GenBank/DDBJ databases">
        <title>Large-scale comparative analyses of tick genomes elucidate their genetic diversity and vector capacities.</title>
        <authorList>
            <person name="Jia N."/>
            <person name="Wang J."/>
            <person name="Shi W."/>
            <person name="Du L."/>
            <person name="Sun Y."/>
            <person name="Zhan W."/>
            <person name="Jiang J."/>
            <person name="Wang Q."/>
            <person name="Zhang B."/>
            <person name="Ji P."/>
            <person name="Sakyi L.B."/>
            <person name="Cui X."/>
            <person name="Yuan T."/>
            <person name="Jiang B."/>
            <person name="Yang W."/>
            <person name="Lam T.T.-Y."/>
            <person name="Chang Q."/>
            <person name="Ding S."/>
            <person name="Wang X."/>
            <person name="Zhu J."/>
            <person name="Ruan X."/>
            <person name="Zhao L."/>
            <person name="Wei J."/>
            <person name="Que T."/>
            <person name="Du C."/>
            <person name="Cheng J."/>
            <person name="Dai P."/>
            <person name="Han X."/>
            <person name="Huang E."/>
            <person name="Gao Y."/>
            <person name="Liu J."/>
            <person name="Shao H."/>
            <person name="Ye R."/>
            <person name="Li L."/>
            <person name="Wei W."/>
            <person name="Wang X."/>
            <person name="Wang C."/>
            <person name="Yang T."/>
            <person name="Huo Q."/>
            <person name="Li W."/>
            <person name="Guo W."/>
            <person name="Chen H."/>
            <person name="Zhou L."/>
            <person name="Ni X."/>
            <person name="Tian J."/>
            <person name="Zhou Y."/>
            <person name="Sheng Y."/>
            <person name="Liu T."/>
            <person name="Pan Y."/>
            <person name="Xia L."/>
            <person name="Li J."/>
            <person name="Zhao F."/>
            <person name="Cao W."/>
        </authorList>
    </citation>
    <scope>NUCLEOTIDE SEQUENCE</scope>
    <source>
        <strain evidence="1">Hyas-2018</strain>
    </source>
</reference>
<dbReference type="EMBL" id="CM023489">
    <property type="protein sequence ID" value="KAH6922002.1"/>
    <property type="molecule type" value="Genomic_DNA"/>
</dbReference>
<sequence length="306" mass="33649">MRDGSLDHCHHSLTFRPTPTTAHAGPLGLQSYLPKPYTARASPAYFLQAACGLYHSDRSKSFSQGPVLSGAAPGETGRGSSEMAGSMQRWRHRVHGFGSHVEMRTVEFVDKLECWQVCSWCGLVCLNMHRAECQHIICEICRCYGTCRSGSLYATCCDYERLCSKFEPGHLGDKRVRCVNAGSGCDFVGPLGHLDEHLRESCARYWTGCLRCGDTVAHKDMRIHYSACGGRRGIFLRSADARSLLDNFGAACERLENAAASASPDSGSSLRDAVKQVREQFTRIQGQLASGTPWHVRKCAAPRLGK</sequence>
<accession>A0ACB7RJP0</accession>